<feature type="transmembrane region" description="Helical" evidence="1">
    <location>
        <begin position="449"/>
        <end position="467"/>
    </location>
</feature>
<evidence type="ECO:0008006" key="6">
    <source>
        <dbReference type="Google" id="ProtNLM"/>
    </source>
</evidence>
<feature type="transmembrane region" description="Helical" evidence="1">
    <location>
        <begin position="389"/>
        <end position="410"/>
    </location>
</feature>
<gene>
    <name evidence="4" type="ORF">GZ78_09160</name>
</gene>
<feature type="domain" description="Inactive transglutaminase fused to 7 transmembrane helices" evidence="2">
    <location>
        <begin position="24"/>
        <end position="188"/>
    </location>
</feature>
<organism evidence="4 5">
    <name type="scientific">Endozoicomonas numazuensis</name>
    <dbReference type="NCBI Taxonomy" id="1137799"/>
    <lineage>
        <taxon>Bacteria</taxon>
        <taxon>Pseudomonadati</taxon>
        <taxon>Pseudomonadota</taxon>
        <taxon>Gammaproteobacteria</taxon>
        <taxon>Oceanospirillales</taxon>
        <taxon>Endozoicomonadaceae</taxon>
        <taxon>Endozoicomonas</taxon>
    </lineage>
</organism>
<dbReference type="Pfam" id="PF14400">
    <property type="entry name" value="Transglut_i_TM"/>
    <property type="match status" value="1"/>
</dbReference>
<dbReference type="Pfam" id="PF14402">
    <property type="entry name" value="7TM_transglut"/>
    <property type="match status" value="1"/>
</dbReference>
<comment type="caution">
    <text evidence="4">The sequence shown here is derived from an EMBL/GenBank/DDBJ whole genome shotgun (WGS) entry which is preliminary data.</text>
</comment>
<keyword evidence="1" id="KW-0812">Transmembrane</keyword>
<evidence type="ECO:0000259" key="3">
    <source>
        <dbReference type="Pfam" id="PF14402"/>
    </source>
</evidence>
<feature type="transmembrane region" description="Helical" evidence="1">
    <location>
        <begin position="6"/>
        <end position="24"/>
    </location>
</feature>
<keyword evidence="1" id="KW-1133">Transmembrane helix</keyword>
<dbReference type="EMBL" id="JOKH01000002">
    <property type="protein sequence ID" value="KEQ17822.1"/>
    <property type="molecule type" value="Genomic_DNA"/>
</dbReference>
<feature type="transmembrane region" description="Helical" evidence="1">
    <location>
        <begin position="416"/>
        <end position="437"/>
    </location>
</feature>
<reference evidence="4 5" key="1">
    <citation type="submission" date="2014-06" db="EMBL/GenBank/DDBJ databases">
        <title>Whole Genome Sequences of Three Symbiotic Endozoicomonas Bacteria.</title>
        <authorList>
            <person name="Neave M.J."/>
            <person name="Apprill A."/>
            <person name="Voolstra C.R."/>
        </authorList>
    </citation>
    <scope>NUCLEOTIDE SEQUENCE [LARGE SCALE GENOMIC DNA]</scope>
    <source>
        <strain evidence="4 5">DSM 25634</strain>
    </source>
</reference>
<accession>A0A081NH99</accession>
<keyword evidence="5" id="KW-1185">Reference proteome</keyword>
<dbReference type="Proteomes" id="UP000028073">
    <property type="component" value="Unassembled WGS sequence"/>
</dbReference>
<dbReference type="eggNOG" id="COG1305">
    <property type="taxonomic scope" value="Bacteria"/>
</dbReference>
<keyword evidence="1" id="KW-0472">Membrane</keyword>
<evidence type="ECO:0000259" key="2">
    <source>
        <dbReference type="Pfam" id="PF14400"/>
    </source>
</evidence>
<evidence type="ECO:0000313" key="5">
    <source>
        <dbReference type="Proteomes" id="UP000028073"/>
    </source>
</evidence>
<evidence type="ECO:0000313" key="4">
    <source>
        <dbReference type="EMBL" id="KEQ17822.1"/>
    </source>
</evidence>
<dbReference type="SUPFAM" id="SSF54001">
    <property type="entry name" value="Cysteine proteinases"/>
    <property type="match status" value="1"/>
</dbReference>
<protein>
    <recommendedName>
        <fullName evidence="6">Gonadoliberin III</fullName>
    </recommendedName>
</protein>
<feature type="transmembrane region" description="Helical" evidence="1">
    <location>
        <begin position="479"/>
        <end position="499"/>
    </location>
</feature>
<evidence type="ECO:0000256" key="1">
    <source>
        <dbReference type="SAM" id="Phobius"/>
    </source>
</evidence>
<feature type="transmembrane region" description="Helical" evidence="1">
    <location>
        <begin position="322"/>
        <end position="341"/>
    </location>
</feature>
<dbReference type="InterPro" id="IPR025840">
    <property type="entry name" value="7TM_transglut"/>
</dbReference>
<dbReference type="Gene3D" id="3.10.620.30">
    <property type="match status" value="1"/>
</dbReference>
<feature type="domain" description="7 transmembrane helices usually fused to an inactive transglutaminase" evidence="3">
    <location>
        <begin position="265"/>
        <end position="510"/>
    </location>
</feature>
<dbReference type="OrthoDB" id="253840at2"/>
<dbReference type="STRING" id="1137799.GZ78_09160"/>
<dbReference type="RefSeq" id="WP_034834722.1">
    <property type="nucleotide sequence ID" value="NZ_JOKH01000002.1"/>
</dbReference>
<dbReference type="InterPro" id="IPR025838">
    <property type="entry name" value="Transglut_i_TM"/>
</dbReference>
<dbReference type="AlphaFoldDB" id="A0A081NH99"/>
<proteinExistence type="predicted"/>
<feature type="transmembrane region" description="Helical" evidence="1">
    <location>
        <begin position="361"/>
        <end position="382"/>
    </location>
</feature>
<sequence>MKGRFQLSLAVIILIAAGLGLTLYKHFALGFPLTRGETTTVWSVEAEIQFKADGGPAKATLTLPDQQSGFRILNESFASPGYGINQFDDDGQRRAEWSIRKASGMQSLFYKVSLHPDRQQLEPLAAPAEEDNGTLKAKPSLPEPYQTAADSLLDRVKERSADSRSFTGTLIKEFIAKQPSQNTNMLLSMIDSRAELTNLLIDMLSMADIPARVVRGLYLEDGRRRQPMVEMLEVYTNDGWVLFDPETGVSGNPENFFLWQRGGKSLLDVMGGTASRASFSMISQNVPSRDLAIETSRADDAALVDFSIYSLPLEVQNAFKSILLIPIGTLVVLIMRILVGLRTSGTFMPVLISVAFLETQLLPGLVIFVTIVSIGLWIRSILSQLNMLLVARLAAVIIVVIGIMGAMSVLSWKMGITQALTVTFFPMIILAWTIERMSILWEEEGPKDVLIEGFGSLLVASMSYLLMSNPMVEHLTYNFPELLFTVLGLTLMLGQYTGYRLLELRRFKPLVGG</sequence>
<dbReference type="InterPro" id="IPR038765">
    <property type="entry name" value="Papain-like_cys_pep_sf"/>
</dbReference>
<name>A0A081NH99_9GAMM</name>